<dbReference type="PANTHER" id="PTHR11595">
    <property type="entry name" value="EF-HAND AND COILED-COIL DOMAIN-CONTAINING FAMILY MEMBER"/>
    <property type="match status" value="1"/>
</dbReference>
<dbReference type="InterPro" id="IPR036282">
    <property type="entry name" value="Glutathione-S-Trfase_C_sf"/>
</dbReference>
<dbReference type="Pfam" id="PF00736">
    <property type="entry name" value="EF1_GNE"/>
    <property type="match status" value="1"/>
</dbReference>
<keyword evidence="9" id="KW-1185">Reference proteome</keyword>
<dbReference type="EMBL" id="CATOUU010000377">
    <property type="protein sequence ID" value="CAI9926853.1"/>
    <property type="molecule type" value="Genomic_DNA"/>
</dbReference>
<evidence type="ECO:0000256" key="2">
    <source>
        <dbReference type="ARBA" id="ARBA00022768"/>
    </source>
</evidence>
<dbReference type="EMBL" id="CATOUU010000927">
    <property type="protein sequence ID" value="CAI9960058.1"/>
    <property type="molecule type" value="Genomic_DNA"/>
</dbReference>
<organism evidence="5">
    <name type="scientific">Hexamita inflata</name>
    <dbReference type="NCBI Taxonomy" id="28002"/>
    <lineage>
        <taxon>Eukaryota</taxon>
        <taxon>Metamonada</taxon>
        <taxon>Diplomonadida</taxon>
        <taxon>Hexamitidae</taxon>
        <taxon>Hexamitinae</taxon>
        <taxon>Hexamita</taxon>
    </lineage>
</organism>
<comment type="caution">
    <text evidence="5">The sequence shown here is derived from an EMBL/GenBank/DDBJ whole genome shotgun (WGS) entry which is preliminary data.</text>
</comment>
<comment type="similarity">
    <text evidence="1">Belongs to the EF-1-beta/EF-1-delta family.</text>
</comment>
<feature type="domain" description="Translation elongation factor EF1B beta/delta subunit guanine nucleotide exchange" evidence="4">
    <location>
        <begin position="128"/>
        <end position="217"/>
    </location>
</feature>
<dbReference type="SMART" id="SM00888">
    <property type="entry name" value="EF1_GNE"/>
    <property type="match status" value="1"/>
</dbReference>
<evidence type="ECO:0000259" key="4">
    <source>
        <dbReference type="SMART" id="SM00888"/>
    </source>
</evidence>
<dbReference type="CDD" id="cd00292">
    <property type="entry name" value="EF1B"/>
    <property type="match status" value="1"/>
</dbReference>
<evidence type="ECO:0000313" key="9">
    <source>
        <dbReference type="Proteomes" id="UP001642409"/>
    </source>
</evidence>
<dbReference type="GO" id="GO:0005853">
    <property type="term" value="C:eukaryotic translation elongation factor 1 complex"/>
    <property type="evidence" value="ECO:0007669"/>
    <property type="project" value="InterPro"/>
</dbReference>
<dbReference type="SUPFAM" id="SSF54984">
    <property type="entry name" value="eEF-1beta-like"/>
    <property type="match status" value="1"/>
</dbReference>
<reference evidence="7 9" key="2">
    <citation type="submission" date="2024-07" db="EMBL/GenBank/DDBJ databases">
        <authorList>
            <person name="Akdeniz Z."/>
        </authorList>
    </citation>
    <scope>NUCLEOTIDE SEQUENCE [LARGE SCALE GENOMIC DNA]</scope>
</reference>
<dbReference type="InterPro" id="IPR036219">
    <property type="entry name" value="eEF-1beta-like_sf"/>
</dbReference>
<evidence type="ECO:0000313" key="8">
    <source>
        <dbReference type="EMBL" id="CAL6091492.1"/>
    </source>
</evidence>
<dbReference type="SUPFAM" id="SSF47616">
    <property type="entry name" value="GST C-terminal domain-like"/>
    <property type="match status" value="1"/>
</dbReference>
<dbReference type="EMBL" id="CAXDID020000283">
    <property type="protein sequence ID" value="CAL6070491.1"/>
    <property type="molecule type" value="Genomic_DNA"/>
</dbReference>
<keyword evidence="2 5" id="KW-0251">Elongation factor</keyword>
<dbReference type="InterPro" id="IPR014717">
    <property type="entry name" value="Transl_elong_EF1B/ribsomal_bS6"/>
</dbReference>
<dbReference type="PANTHER" id="PTHR11595:SF21">
    <property type="entry name" value="ELONGATION FACTOR 1-BETA"/>
    <property type="match status" value="1"/>
</dbReference>
<dbReference type="FunFam" id="3.30.70.60:FF:000001">
    <property type="entry name" value="Elongation factor 1-beta 1 like"/>
    <property type="match status" value="1"/>
</dbReference>
<protein>
    <submittedName>
        <fullName evidence="5">Translation elongation factor 1-beta</fullName>
    </submittedName>
    <submittedName>
        <fullName evidence="7">Translation_elongation factor 1-beta</fullName>
    </submittedName>
</protein>
<evidence type="ECO:0000313" key="7">
    <source>
        <dbReference type="EMBL" id="CAL6070491.1"/>
    </source>
</evidence>
<accession>A0AA86NWV5</accession>
<name>A0AA86NWV5_9EUKA</name>
<gene>
    <name evidence="5" type="ORF">HINF_LOCUS14498</name>
    <name evidence="6" type="ORF">HINF_LOCUS47703</name>
    <name evidence="7" type="ORF">HINF_LOCUS54508</name>
    <name evidence="8" type="ORF">HINF_LOCUS65812</name>
</gene>
<dbReference type="Proteomes" id="UP001642409">
    <property type="component" value="Unassembled WGS sequence"/>
</dbReference>
<dbReference type="InterPro" id="IPR014038">
    <property type="entry name" value="EF1B_bsu/dsu_GNE"/>
</dbReference>
<dbReference type="GO" id="GO:0005085">
    <property type="term" value="F:guanyl-nucleotide exchange factor activity"/>
    <property type="evidence" value="ECO:0007669"/>
    <property type="project" value="TreeGrafter"/>
</dbReference>
<dbReference type="AlphaFoldDB" id="A0AA86NWV5"/>
<dbReference type="InterPro" id="IPR049720">
    <property type="entry name" value="EF1B_bsu/dsu"/>
</dbReference>
<sequence>MFVFDGCLKKLNEQLADKAYVDGFKLTKNDGAVMMQVCPMEIPAELTHVKRWLKHMQSYTLAELKALSGDCKCCSGKCEEKKAEEKVEVDLFGESESEDEEAIKKAEETRKKIAEAKAAGKKMKKVDRSMLIIHIKPWEDTTDMAAILAEVPSKVVMEGLTWGKGELQDGPFNIKFIAIACIIVDDLCSADDLCEAIINAFGDEVLQNADIVTFNKCE</sequence>
<evidence type="ECO:0000313" key="6">
    <source>
        <dbReference type="EMBL" id="CAI9960058.1"/>
    </source>
</evidence>
<dbReference type="GO" id="GO:0005829">
    <property type="term" value="C:cytosol"/>
    <property type="evidence" value="ECO:0007669"/>
    <property type="project" value="TreeGrafter"/>
</dbReference>
<keyword evidence="3" id="KW-0648">Protein biosynthesis</keyword>
<dbReference type="Gene3D" id="3.30.70.60">
    <property type="match status" value="1"/>
</dbReference>
<evidence type="ECO:0000313" key="5">
    <source>
        <dbReference type="EMBL" id="CAI9926853.1"/>
    </source>
</evidence>
<evidence type="ECO:0000256" key="3">
    <source>
        <dbReference type="ARBA" id="ARBA00022917"/>
    </source>
</evidence>
<dbReference type="GO" id="GO:0003746">
    <property type="term" value="F:translation elongation factor activity"/>
    <property type="evidence" value="ECO:0007669"/>
    <property type="project" value="UniProtKB-KW"/>
</dbReference>
<dbReference type="EMBL" id="CAXDID020000436">
    <property type="protein sequence ID" value="CAL6091492.1"/>
    <property type="molecule type" value="Genomic_DNA"/>
</dbReference>
<proteinExistence type="inferred from homology"/>
<evidence type="ECO:0000256" key="1">
    <source>
        <dbReference type="ARBA" id="ARBA00007411"/>
    </source>
</evidence>
<reference evidence="5" key="1">
    <citation type="submission" date="2023-06" db="EMBL/GenBank/DDBJ databases">
        <authorList>
            <person name="Kurt Z."/>
        </authorList>
    </citation>
    <scope>NUCLEOTIDE SEQUENCE</scope>
</reference>